<dbReference type="Pfam" id="PF02424">
    <property type="entry name" value="ApbE"/>
    <property type="match status" value="1"/>
</dbReference>
<keyword evidence="6 10" id="KW-0274">FAD</keyword>
<comment type="caution">
    <text evidence="13">The sequence shown here is derived from an EMBL/GenBank/DDBJ whole genome shotgun (WGS) entry which is preliminary data.</text>
</comment>
<name>A0A2N5NGM2_MEDGN</name>
<comment type="cofactor">
    <cofactor evidence="11">
        <name>Mg(2+)</name>
        <dbReference type="ChEBI" id="CHEBI:18420"/>
    </cofactor>
    <cofactor evidence="11">
        <name>Mn(2+)</name>
        <dbReference type="ChEBI" id="CHEBI:29035"/>
    </cofactor>
    <text evidence="11">Magnesium. Can also use manganese.</text>
</comment>
<evidence type="ECO:0000256" key="1">
    <source>
        <dbReference type="ARBA" id="ARBA00011955"/>
    </source>
</evidence>
<dbReference type="PIRSF" id="PIRSF006268">
    <property type="entry name" value="ApbE"/>
    <property type="match status" value="1"/>
</dbReference>
<evidence type="ECO:0000256" key="6">
    <source>
        <dbReference type="ARBA" id="ARBA00022827"/>
    </source>
</evidence>
<keyword evidence="12" id="KW-0997">Cell inner membrane</keyword>
<dbReference type="SUPFAM" id="SSF143631">
    <property type="entry name" value="ApbE-like"/>
    <property type="match status" value="1"/>
</dbReference>
<gene>
    <name evidence="13" type="ORF">CDL18_11030</name>
</gene>
<feature type="chain" id="PRO_5041472284" description="FAD:protein FMN transferase" evidence="12">
    <location>
        <begin position="30"/>
        <end position="326"/>
    </location>
</feature>
<dbReference type="GO" id="GO:0016740">
    <property type="term" value="F:transferase activity"/>
    <property type="evidence" value="ECO:0007669"/>
    <property type="project" value="UniProtKB-UniRule"/>
</dbReference>
<organism evidence="13 14">
    <name type="scientific">Mediterraneibacter gnavus</name>
    <name type="common">Ruminococcus gnavus</name>
    <dbReference type="NCBI Taxonomy" id="33038"/>
    <lineage>
        <taxon>Bacteria</taxon>
        <taxon>Bacillati</taxon>
        <taxon>Bacillota</taxon>
        <taxon>Clostridia</taxon>
        <taxon>Lachnospirales</taxon>
        <taxon>Lachnospiraceae</taxon>
        <taxon>Mediterraneibacter</taxon>
    </lineage>
</organism>
<proteinExistence type="inferred from homology"/>
<keyword evidence="5 10" id="KW-0479">Metal-binding</keyword>
<evidence type="ECO:0000256" key="8">
    <source>
        <dbReference type="ARBA" id="ARBA00031306"/>
    </source>
</evidence>
<keyword evidence="12" id="KW-0449">Lipoprotein</keyword>
<dbReference type="PROSITE" id="PS51257">
    <property type="entry name" value="PROKAR_LIPOPROTEIN"/>
    <property type="match status" value="1"/>
</dbReference>
<evidence type="ECO:0000256" key="5">
    <source>
        <dbReference type="ARBA" id="ARBA00022723"/>
    </source>
</evidence>
<dbReference type="Proteomes" id="UP000234849">
    <property type="component" value="Unassembled WGS sequence"/>
</dbReference>
<dbReference type="RefSeq" id="WP_101879929.1">
    <property type="nucleotide sequence ID" value="NZ_CAXULC010000013.1"/>
</dbReference>
<protein>
    <recommendedName>
        <fullName evidence="2 10">FAD:protein FMN transferase</fullName>
        <ecNumber evidence="1 10">2.7.1.180</ecNumber>
    </recommendedName>
    <alternativeName>
        <fullName evidence="8 10">Flavin transferase</fullName>
    </alternativeName>
</protein>
<feature type="binding site" evidence="11">
    <location>
        <position position="287"/>
    </location>
    <ligand>
        <name>Mg(2+)</name>
        <dbReference type="ChEBI" id="CHEBI:18420"/>
    </ligand>
</feature>
<evidence type="ECO:0000313" key="14">
    <source>
        <dbReference type="Proteomes" id="UP000234849"/>
    </source>
</evidence>
<dbReference type="AlphaFoldDB" id="A0A2N5NGM2"/>
<evidence type="ECO:0000256" key="7">
    <source>
        <dbReference type="ARBA" id="ARBA00022842"/>
    </source>
</evidence>
<feature type="signal peptide" evidence="12">
    <location>
        <begin position="1"/>
        <end position="29"/>
    </location>
</feature>
<comment type="subcellular location">
    <subcellularLocation>
        <location evidence="12">Cell inner membrane</location>
        <topology evidence="12">Lipid-anchor</topology>
        <orientation evidence="12">Periplasmic side</orientation>
    </subcellularLocation>
</comment>
<feature type="binding site" evidence="11">
    <location>
        <position position="173"/>
    </location>
    <ligand>
        <name>Mg(2+)</name>
        <dbReference type="ChEBI" id="CHEBI:18420"/>
    </ligand>
</feature>
<keyword evidence="12" id="KW-0732">Signal</keyword>
<evidence type="ECO:0000313" key="13">
    <source>
        <dbReference type="EMBL" id="PLT53969.1"/>
    </source>
</evidence>
<dbReference type="PANTHER" id="PTHR30040:SF2">
    <property type="entry name" value="FAD:PROTEIN FMN TRANSFERASE"/>
    <property type="match status" value="1"/>
</dbReference>
<accession>A0A2N5NGM2</accession>
<dbReference type="Gene3D" id="3.10.520.10">
    <property type="entry name" value="ApbE-like domains"/>
    <property type="match status" value="1"/>
</dbReference>
<dbReference type="PANTHER" id="PTHR30040">
    <property type="entry name" value="THIAMINE BIOSYNTHESIS LIPOPROTEIN APBE"/>
    <property type="match status" value="1"/>
</dbReference>
<comment type="similarity">
    <text evidence="10 12">Belongs to the ApbE family.</text>
</comment>
<evidence type="ECO:0000256" key="9">
    <source>
        <dbReference type="ARBA" id="ARBA00048540"/>
    </source>
</evidence>
<dbReference type="InterPro" id="IPR003374">
    <property type="entry name" value="ApbE-like_sf"/>
</dbReference>
<sequence length="326" mass="35939">MNQIKSIRKLCFIPLLFLLLFSLSGCASSAEPLQMNWMYFDTIVTIRIWDTSDRSVLEECEKLCQKYENLFSRTIDTSDVSRINQANGQPVTVDQETADLIKTALHYGDLSDGKFDITIAPLSELWNFGHNDGQIPDPAAIEEARSHVNYKNVKVDGTTVQLLDPKAAIDLGAIAKGYIADQLKEYLESAGIKHGLISLGGNTVAIGEKPDGSPFKIGVQKPFAEQNDILTSLDIRNQSVVSSGTYERYFEKDGKIYHHILNPFTGYPYETHLQQVTIISDASVDGDALSTTCFALGLENGSKLIKSLDGIEAIFVTDDGNIHRVG</sequence>
<evidence type="ECO:0000256" key="2">
    <source>
        <dbReference type="ARBA" id="ARBA00016337"/>
    </source>
</evidence>
<evidence type="ECO:0000256" key="11">
    <source>
        <dbReference type="PIRSR" id="PIRSR006268-2"/>
    </source>
</evidence>
<keyword evidence="3 10" id="KW-0285">Flavoprotein</keyword>
<keyword evidence="7 10" id="KW-0460">Magnesium</keyword>
<feature type="binding site" evidence="11">
    <location>
        <position position="291"/>
    </location>
    <ligand>
        <name>Mg(2+)</name>
        <dbReference type="ChEBI" id="CHEBI:18420"/>
    </ligand>
</feature>
<evidence type="ECO:0000256" key="3">
    <source>
        <dbReference type="ARBA" id="ARBA00022630"/>
    </source>
</evidence>
<reference evidence="13 14" key="1">
    <citation type="journal article" date="2017" name="Genome Med.">
        <title>A novel Ruminococcus gnavus clade enriched in inflammatory bowel disease patients.</title>
        <authorList>
            <person name="Hall A.B."/>
            <person name="Yassour M."/>
            <person name="Sauk J."/>
            <person name="Garner A."/>
            <person name="Jiang X."/>
            <person name="Arthur T."/>
            <person name="Lagoudas G.K."/>
            <person name="Vatanen T."/>
            <person name="Fornelos N."/>
            <person name="Wilson R."/>
            <person name="Bertha M."/>
            <person name="Cohen M."/>
            <person name="Garber J."/>
            <person name="Khalili H."/>
            <person name="Gevers D."/>
            <person name="Ananthakrishnan A.N."/>
            <person name="Kugathasan S."/>
            <person name="Lander E.S."/>
            <person name="Blainey P."/>
            <person name="Vlamakis H."/>
            <person name="Xavier R.J."/>
            <person name="Huttenhower C."/>
        </authorList>
    </citation>
    <scope>NUCLEOTIDE SEQUENCE [LARGE SCALE GENOMIC DNA]</scope>
    <source>
        <strain evidence="13 14">RJX1118</strain>
    </source>
</reference>
<dbReference type="InterPro" id="IPR024932">
    <property type="entry name" value="ApbE"/>
</dbReference>
<evidence type="ECO:0000256" key="12">
    <source>
        <dbReference type="RuleBase" id="RU363002"/>
    </source>
</evidence>
<comment type="catalytic activity">
    <reaction evidence="9 10 12">
        <text>L-threonyl-[protein] + FAD = FMN-L-threonyl-[protein] + AMP + H(+)</text>
        <dbReference type="Rhea" id="RHEA:36847"/>
        <dbReference type="Rhea" id="RHEA-COMP:11060"/>
        <dbReference type="Rhea" id="RHEA-COMP:11061"/>
        <dbReference type="ChEBI" id="CHEBI:15378"/>
        <dbReference type="ChEBI" id="CHEBI:30013"/>
        <dbReference type="ChEBI" id="CHEBI:57692"/>
        <dbReference type="ChEBI" id="CHEBI:74257"/>
        <dbReference type="ChEBI" id="CHEBI:456215"/>
        <dbReference type="EC" id="2.7.1.180"/>
    </reaction>
</comment>
<keyword evidence="4 10" id="KW-0808">Transferase</keyword>
<evidence type="ECO:0000256" key="4">
    <source>
        <dbReference type="ARBA" id="ARBA00022679"/>
    </source>
</evidence>
<dbReference type="GO" id="GO:0005886">
    <property type="term" value="C:plasma membrane"/>
    <property type="evidence" value="ECO:0007669"/>
    <property type="project" value="UniProtKB-SubCell"/>
</dbReference>
<dbReference type="EMBL" id="NIHM01000015">
    <property type="protein sequence ID" value="PLT53969.1"/>
    <property type="molecule type" value="Genomic_DNA"/>
</dbReference>
<evidence type="ECO:0000256" key="10">
    <source>
        <dbReference type="PIRNR" id="PIRNR006268"/>
    </source>
</evidence>
<dbReference type="EC" id="2.7.1.180" evidence="1 10"/>
<dbReference type="GO" id="GO:0046872">
    <property type="term" value="F:metal ion binding"/>
    <property type="evidence" value="ECO:0007669"/>
    <property type="project" value="UniProtKB-UniRule"/>
</dbReference>
<comment type="function">
    <text evidence="12">Flavin transferase that catalyzes the transfer of the FMN moiety of FAD and its covalent binding to the hydroxyl group of a threonine residue in a target flavoprotein.</text>
</comment>
<keyword evidence="12" id="KW-1003">Cell membrane</keyword>
<keyword evidence="12" id="KW-0472">Membrane</keyword>